<comment type="similarity">
    <text evidence="1">Belongs to the iron-sulfur cluster assembly SufBD family.</text>
</comment>
<proteinExistence type="inferred from homology"/>
<protein>
    <submittedName>
        <fullName evidence="4">Cysteine desulfurase activator SufB</fullName>
    </submittedName>
</protein>
<evidence type="ECO:0000313" key="4">
    <source>
        <dbReference type="EMBL" id="EAW31485.1"/>
    </source>
</evidence>
<evidence type="ECO:0000256" key="1">
    <source>
        <dbReference type="ARBA" id="ARBA00043967"/>
    </source>
</evidence>
<dbReference type="InterPro" id="IPR000825">
    <property type="entry name" value="SUF_FeS_clus_asmbl_SufBD_core"/>
</dbReference>
<keyword evidence="5" id="KW-1185">Reference proteome</keyword>
<dbReference type="PANTHER" id="PTHR43575:SF1">
    <property type="entry name" value="PROTEIN ABCI7, CHLOROPLASTIC"/>
    <property type="match status" value="1"/>
</dbReference>
<dbReference type="Pfam" id="PF19295">
    <property type="entry name" value="SufBD_N"/>
    <property type="match status" value="1"/>
</dbReference>
<accession>A0YCG6</accession>
<organism evidence="4 5">
    <name type="scientific">marine gamma proteobacterium HTCC2143</name>
    <dbReference type="NCBI Taxonomy" id="247633"/>
    <lineage>
        <taxon>Bacteria</taxon>
        <taxon>Pseudomonadati</taxon>
        <taxon>Pseudomonadota</taxon>
        <taxon>Gammaproteobacteria</taxon>
        <taxon>Cellvibrionales</taxon>
        <taxon>Spongiibacteraceae</taxon>
        <taxon>BD1-7 clade</taxon>
    </lineage>
</organism>
<name>A0YCG6_9GAMM</name>
<dbReference type="EMBL" id="AAVT01000003">
    <property type="protein sequence ID" value="EAW31485.1"/>
    <property type="molecule type" value="Genomic_DNA"/>
</dbReference>
<dbReference type="InterPro" id="IPR037284">
    <property type="entry name" value="SUF_FeS_clus_asmbl_SufBD_sf"/>
</dbReference>
<dbReference type="SUPFAM" id="SSF101960">
    <property type="entry name" value="Stabilizer of iron transporter SufD"/>
    <property type="match status" value="1"/>
</dbReference>
<sequence>MSTWLANAVDRGGATNDWLSPKRQQSLELLQQSRWPTRKTEAWKYTSVNMLVDATFAETSDGIFDAPELIDNLDSIDLLLVDGVLRSDIGDLPSGLSIYSIADTPIEQREWAAEVFTGAKPSKHYFGLVNDVLATAGVLIDVAEGVKVDRPIRVICRQSNGCESHTRILMRLGSNAEAVIIEDFAGEVKSFNTGFSEYIVGESATLEHYRIAMNTGEAISIGGCHFNLNYRSALNSTVVGLGSSLSRLDIDVNHIGEYATAKLNAFYLLNGSETFDLHSSIEHIAANGTSEENVRGIVADSSRAVFNGRIHIHRNAQKTLAELNNRNLLLSRNAEIYTKPELEIYADDVRCAHGATIAEIDKEALYYLQSRGMSKAQAQIMLSFGFINELVDQMPNQNLAAWLRPHLRRRFAEMESTQ</sequence>
<evidence type="ECO:0000259" key="3">
    <source>
        <dbReference type="Pfam" id="PF19295"/>
    </source>
</evidence>
<dbReference type="PANTHER" id="PTHR43575">
    <property type="entry name" value="PROTEIN ABCI7, CHLOROPLASTIC"/>
    <property type="match status" value="1"/>
</dbReference>
<feature type="domain" description="SUF system FeS cluster assembly SufBD core" evidence="2">
    <location>
        <begin position="162"/>
        <end position="386"/>
    </location>
</feature>
<evidence type="ECO:0000259" key="2">
    <source>
        <dbReference type="Pfam" id="PF01458"/>
    </source>
</evidence>
<dbReference type="InterPro" id="IPR055346">
    <property type="entry name" value="Fe-S_cluster_assembly_SufBD"/>
</dbReference>
<feature type="domain" description="SUF system FeS cluster assembly SufBD N-terminal" evidence="3">
    <location>
        <begin position="18"/>
        <end position="154"/>
    </location>
</feature>
<dbReference type="eggNOG" id="COG0719">
    <property type="taxonomic scope" value="Bacteria"/>
</dbReference>
<comment type="caution">
    <text evidence="4">The sequence shown here is derived from an EMBL/GenBank/DDBJ whole genome shotgun (WGS) entry which is preliminary data.</text>
</comment>
<dbReference type="InterPro" id="IPR011542">
    <property type="entry name" value="SUF_FeS_clus_asmbl_SufD"/>
</dbReference>
<dbReference type="OrthoDB" id="9768262at2"/>
<dbReference type="Proteomes" id="UP000004931">
    <property type="component" value="Unassembled WGS sequence"/>
</dbReference>
<gene>
    <name evidence="4" type="ORF">GP2143_08044</name>
</gene>
<evidence type="ECO:0000313" key="5">
    <source>
        <dbReference type="Proteomes" id="UP000004931"/>
    </source>
</evidence>
<dbReference type="AlphaFoldDB" id="A0YCG6"/>
<dbReference type="Pfam" id="PF01458">
    <property type="entry name" value="SUFBD_core"/>
    <property type="match status" value="1"/>
</dbReference>
<dbReference type="STRING" id="247633.GP2143_08044"/>
<dbReference type="GO" id="GO:0016226">
    <property type="term" value="P:iron-sulfur cluster assembly"/>
    <property type="evidence" value="ECO:0007669"/>
    <property type="project" value="InterPro"/>
</dbReference>
<dbReference type="NCBIfam" id="TIGR01981">
    <property type="entry name" value="sufD"/>
    <property type="match status" value="1"/>
</dbReference>
<dbReference type="InterPro" id="IPR045595">
    <property type="entry name" value="SufBD_N"/>
</dbReference>
<reference evidence="4 5" key="1">
    <citation type="journal article" date="2010" name="J. Bacteriol.">
        <title>Genome sequence of the oligotrophic marine Gammaproteobacterium HTCC2143, isolated from the Oregon Coast.</title>
        <authorList>
            <person name="Oh H.M."/>
            <person name="Kang I."/>
            <person name="Ferriera S."/>
            <person name="Giovannoni S.J."/>
            <person name="Cho J.C."/>
        </authorList>
    </citation>
    <scope>NUCLEOTIDE SEQUENCE [LARGE SCALE GENOMIC DNA]</scope>
    <source>
        <strain evidence="4 5">HTCC2143</strain>
    </source>
</reference>